<dbReference type="Pfam" id="PF20773">
    <property type="entry name" value="InhA-like_MAM"/>
    <property type="match status" value="1"/>
</dbReference>
<dbReference type="GO" id="GO:0004222">
    <property type="term" value="F:metalloendopeptidase activity"/>
    <property type="evidence" value="ECO:0007669"/>
    <property type="project" value="InterPro"/>
</dbReference>
<dbReference type="EMBL" id="JAGQHS010000066">
    <property type="protein sequence ID" value="MCA9756770.1"/>
    <property type="molecule type" value="Genomic_DNA"/>
</dbReference>
<dbReference type="SUPFAM" id="SSF49265">
    <property type="entry name" value="Fibronectin type III"/>
    <property type="match status" value="1"/>
</dbReference>
<evidence type="ECO:0000313" key="3">
    <source>
        <dbReference type="Proteomes" id="UP000739538"/>
    </source>
</evidence>
<dbReference type="CDD" id="cd00063">
    <property type="entry name" value="FN3"/>
    <property type="match status" value="1"/>
</dbReference>
<dbReference type="SUPFAM" id="SSF55486">
    <property type="entry name" value="Metalloproteases ('zincins'), catalytic domain"/>
    <property type="match status" value="1"/>
</dbReference>
<dbReference type="Pfam" id="PF01447">
    <property type="entry name" value="Peptidase_M4"/>
    <property type="match status" value="1"/>
</dbReference>
<comment type="caution">
    <text evidence="2">The sequence shown here is derived from an EMBL/GenBank/DDBJ whole genome shotgun (WGS) entry which is preliminary data.</text>
</comment>
<reference evidence="2" key="1">
    <citation type="submission" date="2020-04" db="EMBL/GenBank/DDBJ databases">
        <authorList>
            <person name="Zhang T."/>
        </authorList>
    </citation>
    <scope>NUCLEOTIDE SEQUENCE</scope>
    <source>
        <strain evidence="2">HKST-UBA02</strain>
    </source>
</reference>
<dbReference type="InterPro" id="IPR050728">
    <property type="entry name" value="Zinc_Metalloprotease_M4"/>
</dbReference>
<dbReference type="PANTHER" id="PTHR33794:SF1">
    <property type="entry name" value="BACILLOLYSIN"/>
    <property type="match status" value="1"/>
</dbReference>
<dbReference type="PROSITE" id="PS50853">
    <property type="entry name" value="FN3"/>
    <property type="match status" value="1"/>
</dbReference>
<protein>
    <submittedName>
        <fullName evidence="2">Immune inhibitor A</fullName>
    </submittedName>
</protein>
<dbReference type="Gene3D" id="3.10.170.10">
    <property type="match status" value="1"/>
</dbReference>
<dbReference type="InterPro" id="IPR025965">
    <property type="entry name" value="FlgD/Vpr_Ig-like"/>
</dbReference>
<dbReference type="Gene3D" id="2.60.40.10">
    <property type="entry name" value="Immunoglobulins"/>
    <property type="match status" value="1"/>
</dbReference>
<dbReference type="InterPro" id="IPR013783">
    <property type="entry name" value="Ig-like_fold"/>
</dbReference>
<reference evidence="2" key="2">
    <citation type="journal article" date="2021" name="Microbiome">
        <title>Successional dynamics and alternative stable states in a saline activated sludge microbial community over 9 years.</title>
        <authorList>
            <person name="Wang Y."/>
            <person name="Ye J."/>
            <person name="Ju F."/>
            <person name="Liu L."/>
            <person name="Boyd J.A."/>
            <person name="Deng Y."/>
            <person name="Parks D.H."/>
            <person name="Jiang X."/>
            <person name="Yin X."/>
            <person name="Woodcroft B.J."/>
            <person name="Tyson G.W."/>
            <person name="Hugenholtz P."/>
            <person name="Polz M.F."/>
            <person name="Zhang T."/>
        </authorList>
    </citation>
    <scope>NUCLEOTIDE SEQUENCE</scope>
    <source>
        <strain evidence="2">HKST-UBA02</strain>
    </source>
</reference>
<gene>
    <name evidence="2" type="ORF">KDA27_13275</name>
</gene>
<name>A0A956SDS0_UNCEI</name>
<dbReference type="Pfam" id="PF13860">
    <property type="entry name" value="FlgD_ig"/>
    <property type="match status" value="1"/>
</dbReference>
<accession>A0A956SDS0</accession>
<evidence type="ECO:0000313" key="2">
    <source>
        <dbReference type="EMBL" id="MCA9756770.1"/>
    </source>
</evidence>
<dbReference type="InterPro" id="IPR013856">
    <property type="entry name" value="Peptidase_M4_domain"/>
</dbReference>
<dbReference type="SMART" id="SM00060">
    <property type="entry name" value="FN3"/>
    <property type="match status" value="1"/>
</dbReference>
<dbReference type="NCBIfam" id="TIGR04183">
    <property type="entry name" value="Por_Secre_tail"/>
    <property type="match status" value="1"/>
</dbReference>
<dbReference type="InterPro" id="IPR036116">
    <property type="entry name" value="FN3_sf"/>
</dbReference>
<evidence type="ECO:0000259" key="1">
    <source>
        <dbReference type="PROSITE" id="PS50853"/>
    </source>
</evidence>
<feature type="domain" description="Fibronectin type-III" evidence="1">
    <location>
        <begin position="1048"/>
        <end position="1148"/>
    </location>
</feature>
<dbReference type="InterPro" id="IPR003961">
    <property type="entry name" value="FN3_dom"/>
</dbReference>
<proteinExistence type="predicted"/>
<organism evidence="2 3">
    <name type="scientific">Eiseniibacteriota bacterium</name>
    <dbReference type="NCBI Taxonomy" id="2212470"/>
    <lineage>
        <taxon>Bacteria</taxon>
        <taxon>Candidatus Eiseniibacteriota</taxon>
    </lineage>
</organism>
<sequence>MYDRTRTTRRARPLVLSAAIADAGRVNSGPALGSHSFSGLAMCVLVVCGLALSSTLSSAAAHAEHDPHEVTPPARAEYTRWDLSVEAQRDASLRAQSAGQSAAALLGSPRVSSLVESARAHGLDTVALPPHRSVSSGVSMASALADPASASREVARTDPALVGIDPDDLLIAVVDQVAGLTYVHGRQGVDGLPVLGSHVVFQWDAQGKLRLAGSDVFSPDPLRLQGESRADRSTVRWISESEAHSAALDGMPADVDVTRWELTERAWYPIPLAEGARGLFADGDGFDLVPVWNLRFQCENPAGRYDVMVDGETGAVLARTSLIRYETFEGTIQGLIEPSSPGDRQEMLGMPEIRYRLRSDTVDERAATDRAGQFQIDVPAGNYQFSTSLVGERVYVENGLFGLVVPSAEFEVRVPSAGGSPSDPVMTWNPDNSLESDRDTYYHTNIAYEEIRGIDSGEGLLELDVSMRAVVDDPSGTCNAYWNGSRMNFYAEGGGCAASARIADVVYHEYGHAVTEFTYAPFSATGTMHEGFSDYFAATIRNDPKIGNGFRGPGTSIRDIEIDRVWPDDLVGESHADGLIIAGALWDLRKRVGREVADHLWHFARYGRSTTFDDYLLDLLVLDDDDADLFNGTPHLEEIVRAFRAHGIGDYSIDLSGAALPDVESPGVTIPVSLRIFSLVPLESSGTALFYSLDGGLMFERAELVPGTLSGEWVTEIPSPPEGTTVYYYWAFTNEFGDVTLSPENAPAGAHSFYVGRDIIAPHVEHFETTAVSGNTERMHLRALVADNSQRLGEVRAEFRVDGGQAHTVPMTVRETTTLAVPTAESGDRYVEYEATLHLDLLPGADLVEYRILADDTAQSANTGAAPAVGFFQVPVRRGWAGDLETEPGPFEPTGDWEWGVAGEGFAWSGTHVWATNLDGAYDNSTESFLTLGPFDLTDYGRARLEFRHRYRFEREYDGGQIQVRQRATGSWTPIAPDGGYPWRSLDALGGPGFSGESDGWQSVVVPLDHYLGDEAWIRLRVASDVGVTDLGWYVDDIAILEAQAHVDPIALIVQDAMDERIQLSWAAPIGIDLGADRWLGYHVYRRKRGDDRDAEIRLTEEPTLSTRYTDSSDLVNGKTYIYRVTAVHDDGESRGVEIEGQPYAASVSVDVSSVGMNVVDYLPATRTVGVRNLGSGYLAFEVILADAGDTADETVAKYVSSGQEEPVVLVDDPSEGDSVVDISRVSVEELTVGAMPVFRLTIEGDWGDPHDAWGGMIALDTDGNLGTSQGDFELPWGGMVNMGFEYGVVFGNLPRQVGFGDASIEAVLFNATRTQYEILTGVELREDGPITIDVPRFSLGNPSEFRFQLVAGAQVDRPASDFVPDLPEAIQWFRRTPKHGLAAGTGPARVDVTFDAPHAPAGTYHADLLVLSNDRTMPELRVPVTVQVSRTTAPPTPLAQSILPDVRGMEIRFTPSPALAVETIALERQEGNGEWERLDRRPLVADETGMYSYLDRFVREGTTYRYRIPVTLEGGIDHVYGPLEAIFAPSGAPQTFPMQLPALALGSSAEGLELSFELPTVFDPLVGVWIDRRPIGSEEFIPLLEEPLLPPDDRVLRYRDPWSTPFNDGVAPDREYEYRIRIEMPDDMVEYLYAGRFELPLPTELRLLAPRPNPFREQVVVRFDLPVAENVKLEVFDVSGRRRAVLEDGPRIAGTHQVVWDGRDESGAAIASGVYWMRLVTDGGAKTVRMLRTK</sequence>
<dbReference type="Proteomes" id="UP000739538">
    <property type="component" value="Unassembled WGS sequence"/>
</dbReference>
<dbReference type="Gene3D" id="2.60.40.4070">
    <property type="match status" value="1"/>
</dbReference>
<dbReference type="InterPro" id="IPR026444">
    <property type="entry name" value="Secre_tail"/>
</dbReference>
<dbReference type="PANTHER" id="PTHR33794">
    <property type="entry name" value="BACILLOLYSIN"/>
    <property type="match status" value="1"/>
</dbReference>